<gene>
    <name evidence="1" type="ORF">QGM71_15485</name>
</gene>
<accession>A0ABU6KHU6</accession>
<protein>
    <submittedName>
        <fullName evidence="1">Hydrolase</fullName>
    </submittedName>
</protein>
<sequence length="106" mass="12370">MERKKFYVSIASGEISQIEYSNNDEFIIHATEDEVVLLREKMNEMHEASMGAFWRAHIPIMPYHNDKANDKYDAGITEAYQMLYELGDEQAKDHIKSMGILEDNHM</sequence>
<evidence type="ECO:0000313" key="1">
    <source>
        <dbReference type="EMBL" id="MEC5424888.1"/>
    </source>
</evidence>
<dbReference type="EMBL" id="JARZFX010000009">
    <property type="protein sequence ID" value="MEC5424888.1"/>
    <property type="molecule type" value="Genomic_DNA"/>
</dbReference>
<name>A0ABU6KHU6_9BACI</name>
<evidence type="ECO:0000313" key="2">
    <source>
        <dbReference type="Proteomes" id="UP001335737"/>
    </source>
</evidence>
<dbReference type="GO" id="GO:0016787">
    <property type="term" value="F:hydrolase activity"/>
    <property type="evidence" value="ECO:0007669"/>
    <property type="project" value="UniProtKB-KW"/>
</dbReference>
<dbReference type="Proteomes" id="UP001335737">
    <property type="component" value="Unassembled WGS sequence"/>
</dbReference>
<dbReference type="RefSeq" id="WP_327608450.1">
    <property type="nucleotide sequence ID" value="NZ_JARZFX010000009.1"/>
</dbReference>
<keyword evidence="2" id="KW-1185">Reference proteome</keyword>
<organism evidence="1 2">
    <name type="scientific">Virgibacillus tibetensis</name>
    <dbReference type="NCBI Taxonomy" id="3042313"/>
    <lineage>
        <taxon>Bacteria</taxon>
        <taxon>Bacillati</taxon>
        <taxon>Bacillota</taxon>
        <taxon>Bacilli</taxon>
        <taxon>Bacillales</taxon>
        <taxon>Bacillaceae</taxon>
        <taxon>Virgibacillus</taxon>
    </lineage>
</organism>
<proteinExistence type="predicted"/>
<reference evidence="1 2" key="1">
    <citation type="journal article" date="2024" name="Int. J. Syst. Evol. Microbiol.">
        <title>Virgibacillus tibetensis sp. nov., isolated from salt lake on the Tibetan Plateau of China.</title>
        <authorList>
            <person name="Phurbu D."/>
            <person name="Liu Z.-X."/>
            <person name="Wang R."/>
            <person name="Zheng Y.-Y."/>
            <person name="Liu H.-C."/>
            <person name="Zhou Y.-G."/>
            <person name="Yu Y.-J."/>
            <person name="Li A.-H."/>
        </authorList>
    </citation>
    <scope>NUCLEOTIDE SEQUENCE [LARGE SCALE GENOMIC DNA]</scope>
    <source>
        <strain evidence="1 2">C22-A2</strain>
    </source>
</reference>
<comment type="caution">
    <text evidence="1">The sequence shown here is derived from an EMBL/GenBank/DDBJ whole genome shotgun (WGS) entry which is preliminary data.</text>
</comment>
<keyword evidence="1" id="KW-0378">Hydrolase</keyword>